<gene>
    <name evidence="3" type="ORF">BIGA_1783</name>
</gene>
<accession>A0A087AL53</accession>
<feature type="domain" description="Integrase catalytic" evidence="2">
    <location>
        <begin position="156"/>
        <end position="327"/>
    </location>
</feature>
<evidence type="ECO:0000313" key="4">
    <source>
        <dbReference type="Proteomes" id="UP000029046"/>
    </source>
</evidence>
<feature type="region of interest" description="Disordered" evidence="1">
    <location>
        <begin position="493"/>
        <end position="516"/>
    </location>
</feature>
<dbReference type="InterPro" id="IPR036397">
    <property type="entry name" value="RNaseH_sf"/>
</dbReference>
<dbReference type="PROSITE" id="PS50994">
    <property type="entry name" value="INTEGRASE"/>
    <property type="match status" value="1"/>
</dbReference>
<dbReference type="Proteomes" id="UP000029046">
    <property type="component" value="Unassembled WGS sequence"/>
</dbReference>
<name>A0A087AL53_9BIFI</name>
<dbReference type="GO" id="GO:0003676">
    <property type="term" value="F:nucleic acid binding"/>
    <property type="evidence" value="ECO:0007669"/>
    <property type="project" value="InterPro"/>
</dbReference>
<dbReference type="InterPro" id="IPR009057">
    <property type="entry name" value="Homeodomain-like_sf"/>
</dbReference>
<dbReference type="PANTHER" id="PTHR35004">
    <property type="entry name" value="TRANSPOSASE RV3428C-RELATED"/>
    <property type="match status" value="1"/>
</dbReference>
<evidence type="ECO:0000259" key="2">
    <source>
        <dbReference type="PROSITE" id="PS50994"/>
    </source>
</evidence>
<dbReference type="PANTHER" id="PTHR35004:SF7">
    <property type="entry name" value="INTEGRASE PROTEIN"/>
    <property type="match status" value="1"/>
</dbReference>
<evidence type="ECO:0000256" key="1">
    <source>
        <dbReference type="SAM" id="MobiDB-lite"/>
    </source>
</evidence>
<sequence length="516" mass="57856">MVQKEGAGAVGFLIDSRVPVNHSFGFPVWEGMTTPVRIQQRIRQLEGQGLSHTRIARELGVSRTTVIKYASRDYSPLPWEGSAGTRSLVTGEYARAADEWPASDLRMPRKQRHTARRVHERLVAELGFPGEYSSVQRWVKKWREAHRRESDGYAELEWAPGTAQVDYGLARAVIAGMERTVHYLAVSFPYSNMRYVAALPGETTECVCHGLLQVFGRMGMAPRVLVFDNATGVGHRNADGTVTQARLFSLFSAHYGFETRFCNPYAGHEKGSVENAVGFVRRNLMVPEPAAEGWDALTRAWLDECDAIARREHYRQVVPIRDLFETDLDHMLPLPGTPFDACDWRSVKTDRTGTVLIDGNRYLAGPKWRSMRISAGVRALGIELRGPDGSRIVTLERVWGREPRTVMEPTTLLAIIARKPRMWGESPIRGDFPDNVRGLLDRMDVRARADLLDDIRHVSRTSGFAAAAKAVSAIIDAGRQLDRASIDQTARRIRQGGEGDVPGPDLSRYNTYMEER</sequence>
<keyword evidence="4" id="KW-1185">Reference proteome</keyword>
<dbReference type="eggNOG" id="COG4584">
    <property type="taxonomic scope" value="Bacteria"/>
</dbReference>
<dbReference type="NCBIfam" id="NF033546">
    <property type="entry name" value="transpos_IS21"/>
    <property type="match status" value="1"/>
</dbReference>
<proteinExistence type="predicted"/>
<organism evidence="3 4">
    <name type="scientific">Bifidobacterium pullorum subsp. gallinarum</name>
    <dbReference type="NCBI Taxonomy" id="78344"/>
    <lineage>
        <taxon>Bacteria</taxon>
        <taxon>Bacillati</taxon>
        <taxon>Actinomycetota</taxon>
        <taxon>Actinomycetes</taxon>
        <taxon>Bifidobacteriales</taxon>
        <taxon>Bifidobacteriaceae</taxon>
        <taxon>Bifidobacterium</taxon>
    </lineage>
</organism>
<comment type="caution">
    <text evidence="3">The sequence shown here is derived from an EMBL/GenBank/DDBJ whole genome shotgun (WGS) entry which is preliminary data.</text>
</comment>
<dbReference type="SUPFAM" id="SSF46689">
    <property type="entry name" value="Homeodomain-like"/>
    <property type="match status" value="1"/>
</dbReference>
<dbReference type="EMBL" id="JGYX01000008">
    <property type="protein sequence ID" value="KFI59503.1"/>
    <property type="molecule type" value="Genomic_DNA"/>
</dbReference>
<dbReference type="Gene3D" id="1.10.10.60">
    <property type="entry name" value="Homeodomain-like"/>
    <property type="match status" value="1"/>
</dbReference>
<dbReference type="SUPFAM" id="SSF53098">
    <property type="entry name" value="Ribonuclease H-like"/>
    <property type="match status" value="1"/>
</dbReference>
<reference evidence="3 4" key="1">
    <citation type="submission" date="2014-03" db="EMBL/GenBank/DDBJ databases">
        <title>Genomics of Bifidobacteria.</title>
        <authorList>
            <person name="Ventura M."/>
            <person name="Milani C."/>
            <person name="Lugli G.A."/>
        </authorList>
    </citation>
    <scope>NUCLEOTIDE SEQUENCE [LARGE SCALE GENOMIC DNA]</scope>
    <source>
        <strain evidence="3 4">LMG 11586</strain>
    </source>
</reference>
<dbReference type="AlphaFoldDB" id="A0A087AL53"/>
<evidence type="ECO:0000313" key="3">
    <source>
        <dbReference type="EMBL" id="KFI59503.1"/>
    </source>
</evidence>
<dbReference type="GO" id="GO:0015074">
    <property type="term" value="P:DNA integration"/>
    <property type="evidence" value="ECO:0007669"/>
    <property type="project" value="InterPro"/>
</dbReference>
<dbReference type="InterPro" id="IPR001584">
    <property type="entry name" value="Integrase_cat-core"/>
</dbReference>
<protein>
    <submittedName>
        <fullName evidence="3">Putative transposase</fullName>
    </submittedName>
</protein>
<dbReference type="InterPro" id="IPR012337">
    <property type="entry name" value="RNaseH-like_sf"/>
</dbReference>
<dbReference type="Gene3D" id="3.30.420.10">
    <property type="entry name" value="Ribonuclease H-like superfamily/Ribonuclease H"/>
    <property type="match status" value="1"/>
</dbReference>